<evidence type="ECO:0000313" key="1">
    <source>
        <dbReference type="EMBL" id="TKR65050.1"/>
    </source>
</evidence>
<gene>
    <name evidence="1" type="ORF">L596_025513</name>
</gene>
<protein>
    <submittedName>
        <fullName evidence="1">Uncharacterized protein</fullName>
    </submittedName>
</protein>
<comment type="caution">
    <text evidence="1">The sequence shown here is derived from an EMBL/GenBank/DDBJ whole genome shotgun (WGS) entry which is preliminary data.</text>
</comment>
<sequence>MLSSLRSPAAQFRLLLLPPPSPTTTIRHDCQSLYHPTPSCTGGAIVDSVHPMINPMLSMSTSQLWYGSELTNKHLDAPIPT</sequence>
<dbReference type="Proteomes" id="UP000298663">
    <property type="component" value="Unassembled WGS sequence"/>
</dbReference>
<dbReference type="AlphaFoldDB" id="A0A4U5M7Z7"/>
<keyword evidence="2" id="KW-1185">Reference proteome</keyword>
<name>A0A4U5M7Z7_STECR</name>
<dbReference type="EMBL" id="AZBU02000009">
    <property type="protein sequence ID" value="TKR65050.1"/>
    <property type="molecule type" value="Genomic_DNA"/>
</dbReference>
<proteinExistence type="predicted"/>
<accession>A0A4U5M7Z7</accession>
<organism evidence="1 2">
    <name type="scientific">Steinernema carpocapsae</name>
    <name type="common">Entomopathogenic nematode</name>
    <dbReference type="NCBI Taxonomy" id="34508"/>
    <lineage>
        <taxon>Eukaryota</taxon>
        <taxon>Metazoa</taxon>
        <taxon>Ecdysozoa</taxon>
        <taxon>Nematoda</taxon>
        <taxon>Chromadorea</taxon>
        <taxon>Rhabditida</taxon>
        <taxon>Tylenchina</taxon>
        <taxon>Panagrolaimomorpha</taxon>
        <taxon>Strongyloidoidea</taxon>
        <taxon>Steinernematidae</taxon>
        <taxon>Steinernema</taxon>
    </lineage>
</organism>
<reference evidence="1 2" key="1">
    <citation type="journal article" date="2015" name="Genome Biol.">
        <title>Comparative genomics of Steinernema reveals deeply conserved gene regulatory networks.</title>
        <authorList>
            <person name="Dillman A.R."/>
            <person name="Macchietto M."/>
            <person name="Porter C.F."/>
            <person name="Rogers A."/>
            <person name="Williams B."/>
            <person name="Antoshechkin I."/>
            <person name="Lee M.M."/>
            <person name="Goodwin Z."/>
            <person name="Lu X."/>
            <person name="Lewis E.E."/>
            <person name="Goodrich-Blair H."/>
            <person name="Stock S.P."/>
            <person name="Adams B.J."/>
            <person name="Sternberg P.W."/>
            <person name="Mortazavi A."/>
        </authorList>
    </citation>
    <scope>NUCLEOTIDE SEQUENCE [LARGE SCALE GENOMIC DNA]</scope>
    <source>
        <strain evidence="1 2">ALL</strain>
    </source>
</reference>
<evidence type="ECO:0000313" key="2">
    <source>
        <dbReference type="Proteomes" id="UP000298663"/>
    </source>
</evidence>
<reference evidence="1 2" key="2">
    <citation type="journal article" date="2019" name="G3 (Bethesda)">
        <title>Hybrid Assembly of the Genome of the Entomopathogenic Nematode Steinernema carpocapsae Identifies the X-Chromosome.</title>
        <authorList>
            <person name="Serra L."/>
            <person name="Macchietto M."/>
            <person name="Macias-Munoz A."/>
            <person name="McGill C.J."/>
            <person name="Rodriguez I.M."/>
            <person name="Rodriguez B."/>
            <person name="Murad R."/>
            <person name="Mortazavi A."/>
        </authorList>
    </citation>
    <scope>NUCLEOTIDE SEQUENCE [LARGE SCALE GENOMIC DNA]</scope>
    <source>
        <strain evidence="1 2">ALL</strain>
    </source>
</reference>